<sequence>MEVIPDGWSGSLENKKNLAETCQVFYWTSCNGKPGSGVMLMLL</sequence>
<organism evidence="1">
    <name type="scientific">gut metagenome</name>
    <dbReference type="NCBI Taxonomy" id="749906"/>
    <lineage>
        <taxon>unclassified sequences</taxon>
        <taxon>metagenomes</taxon>
        <taxon>organismal metagenomes</taxon>
    </lineage>
</organism>
<reference evidence="1" key="1">
    <citation type="journal article" date="2012" name="PLoS ONE">
        <title>Gene sets for utilization of primary and secondary nutrition supplies in the distal gut of endangered iberian lynx.</title>
        <authorList>
            <person name="Alcaide M."/>
            <person name="Messina E."/>
            <person name="Richter M."/>
            <person name="Bargiela R."/>
            <person name="Peplies J."/>
            <person name="Huws S.A."/>
            <person name="Newbold C.J."/>
            <person name="Golyshin P.N."/>
            <person name="Simon M.A."/>
            <person name="Lopez G."/>
            <person name="Yakimov M.M."/>
            <person name="Ferrer M."/>
        </authorList>
    </citation>
    <scope>NUCLEOTIDE SEQUENCE</scope>
</reference>
<protein>
    <submittedName>
        <fullName evidence="1">Uncharacterized protein</fullName>
    </submittedName>
</protein>
<dbReference type="EMBL" id="AMCI01000363">
    <property type="protein sequence ID" value="EJX09565.1"/>
    <property type="molecule type" value="Genomic_DNA"/>
</dbReference>
<proteinExistence type="predicted"/>
<name>J9H698_9ZZZZ</name>
<dbReference type="AlphaFoldDB" id="J9H698"/>
<comment type="caution">
    <text evidence="1">The sequence shown here is derived from an EMBL/GenBank/DDBJ whole genome shotgun (WGS) entry which is preliminary data.</text>
</comment>
<evidence type="ECO:0000313" key="1">
    <source>
        <dbReference type="EMBL" id="EJX09565.1"/>
    </source>
</evidence>
<accession>J9H698</accession>
<gene>
    <name evidence="1" type="ORF">EVA_02316</name>
</gene>